<dbReference type="FunFam" id="3.30.70.360:FF:000005">
    <property type="entry name" value="Putative Aminoacylase-1"/>
    <property type="match status" value="1"/>
</dbReference>
<dbReference type="PIRSF" id="PIRSF036696">
    <property type="entry name" value="ACY-1"/>
    <property type="match status" value="1"/>
</dbReference>
<comment type="similarity">
    <text evidence="2">Belongs to the peptidase M20A family.</text>
</comment>
<evidence type="ECO:0000256" key="5">
    <source>
        <dbReference type="ARBA" id="ARBA00022723"/>
    </source>
</evidence>
<evidence type="ECO:0000313" key="11">
    <source>
        <dbReference type="EMBL" id="KAF2889516.1"/>
    </source>
</evidence>
<gene>
    <name evidence="11" type="ORF">ILUMI_16657</name>
</gene>
<dbReference type="PANTHER" id="PTHR45892:SF1">
    <property type="entry name" value="AMINOACYLASE-1"/>
    <property type="match status" value="1"/>
</dbReference>
<accession>A0A8K0G8B7</accession>
<dbReference type="OrthoDB" id="3064516at2759"/>
<keyword evidence="7 9" id="KW-0862">Zinc</keyword>
<dbReference type="Proteomes" id="UP000801492">
    <property type="component" value="Unassembled WGS sequence"/>
</dbReference>
<comment type="cofactor">
    <cofactor evidence="9">
        <name>Zn(2+)</name>
        <dbReference type="ChEBI" id="CHEBI:29105"/>
    </cofactor>
    <text evidence="9">Binds 2 Zn(2+) ions per subunit.</text>
</comment>
<reference evidence="11" key="1">
    <citation type="submission" date="2019-08" db="EMBL/GenBank/DDBJ databases">
        <title>The genome of the North American firefly Photinus pyralis.</title>
        <authorList>
            <consortium name="Photinus pyralis genome working group"/>
            <person name="Fallon T.R."/>
            <person name="Sander Lower S.E."/>
            <person name="Weng J.-K."/>
        </authorList>
    </citation>
    <scope>NUCLEOTIDE SEQUENCE</scope>
    <source>
        <strain evidence="11">TRF0915ILg1</strain>
        <tissue evidence="11">Whole body</tissue>
    </source>
</reference>
<organism evidence="11 12">
    <name type="scientific">Ignelater luminosus</name>
    <name type="common">Cucubano</name>
    <name type="synonym">Pyrophorus luminosus</name>
    <dbReference type="NCBI Taxonomy" id="2038154"/>
    <lineage>
        <taxon>Eukaryota</taxon>
        <taxon>Metazoa</taxon>
        <taxon>Ecdysozoa</taxon>
        <taxon>Arthropoda</taxon>
        <taxon>Hexapoda</taxon>
        <taxon>Insecta</taxon>
        <taxon>Pterygota</taxon>
        <taxon>Neoptera</taxon>
        <taxon>Endopterygota</taxon>
        <taxon>Coleoptera</taxon>
        <taxon>Polyphaga</taxon>
        <taxon>Elateriformia</taxon>
        <taxon>Elateroidea</taxon>
        <taxon>Elateridae</taxon>
        <taxon>Agrypninae</taxon>
        <taxon>Pyrophorini</taxon>
        <taxon>Ignelater</taxon>
    </lineage>
</organism>
<evidence type="ECO:0000256" key="4">
    <source>
        <dbReference type="ARBA" id="ARBA00022490"/>
    </source>
</evidence>
<keyword evidence="6" id="KW-0378">Hydrolase</keyword>
<evidence type="ECO:0000256" key="1">
    <source>
        <dbReference type="ARBA" id="ARBA00004496"/>
    </source>
</evidence>
<dbReference type="Gene3D" id="3.30.70.360">
    <property type="match status" value="1"/>
</dbReference>
<evidence type="ECO:0000256" key="2">
    <source>
        <dbReference type="ARBA" id="ARBA00006247"/>
    </source>
</evidence>
<dbReference type="SUPFAM" id="SSF55031">
    <property type="entry name" value="Bacterial exopeptidase dimerisation domain"/>
    <property type="match status" value="1"/>
</dbReference>
<dbReference type="Gene3D" id="1.10.150.900">
    <property type="match status" value="1"/>
</dbReference>
<dbReference type="AlphaFoldDB" id="A0A8K0G8B7"/>
<keyword evidence="5 9" id="KW-0479">Metal-binding</keyword>
<protein>
    <recommendedName>
        <fullName evidence="3">N-acyl-aliphatic-L-amino acid amidohydrolase</fullName>
        <ecNumber evidence="3">3.5.1.14</ecNumber>
    </recommendedName>
    <alternativeName>
        <fullName evidence="8">N-acyl-L-amino-acid amidohydrolase</fullName>
    </alternativeName>
</protein>
<feature type="domain" description="Peptidase M20 dimerisation" evidence="10">
    <location>
        <begin position="35"/>
        <end position="145"/>
    </location>
</feature>
<dbReference type="EMBL" id="VTPC01065905">
    <property type="protein sequence ID" value="KAF2889516.1"/>
    <property type="molecule type" value="Genomic_DNA"/>
</dbReference>
<dbReference type="Pfam" id="PF07687">
    <property type="entry name" value="M20_dimer"/>
    <property type="match status" value="1"/>
</dbReference>
<evidence type="ECO:0000256" key="6">
    <source>
        <dbReference type="ARBA" id="ARBA00022801"/>
    </source>
</evidence>
<comment type="caution">
    <text evidence="11">The sequence shown here is derived from an EMBL/GenBank/DDBJ whole genome shotgun (WGS) entry which is preliminary data.</text>
</comment>
<feature type="binding site" evidence="9">
    <location>
        <position position="22"/>
    </location>
    <ligand>
        <name>Zn(2+)</name>
        <dbReference type="ChEBI" id="CHEBI:29105"/>
        <label>1</label>
    </ligand>
</feature>
<dbReference type="PANTHER" id="PTHR45892">
    <property type="entry name" value="AMINOACYLASE-1"/>
    <property type="match status" value="1"/>
</dbReference>
<feature type="non-terminal residue" evidence="11">
    <location>
        <position position="1"/>
    </location>
</feature>
<sequence>GMEAFVKSKEFEELNVGFALDEGSPYPKDAFLLAYGEKNRWAMRINCPGQPGHGSLLLDNTAGEKARKMLDKFYDFREQEEAKLGDDPFVNHGNVTSINLTVIESGVQNNVIPSEFVISIDCRIAITVDLGEFEKTLNKWCEEAGEGVWVEYESKQPRIPVTKLDETNLFWMAFKKAFDDMNLQLTPYIFSAGTDVRFLRALGIPGLGFQPVNHTPILAHAHNEYLNKEVFLHGIDIYYKIIPAVANVEETSIQ</sequence>
<comment type="subcellular location">
    <subcellularLocation>
        <location evidence="1">Cytoplasm</location>
    </subcellularLocation>
</comment>
<evidence type="ECO:0000256" key="9">
    <source>
        <dbReference type="PIRSR" id="PIRSR036696-2"/>
    </source>
</evidence>
<name>A0A8K0G8B7_IGNLU</name>
<dbReference type="InterPro" id="IPR052083">
    <property type="entry name" value="Aminoacylase-1_M20A"/>
</dbReference>
<evidence type="ECO:0000256" key="7">
    <source>
        <dbReference type="ARBA" id="ARBA00022833"/>
    </source>
</evidence>
<dbReference type="FunFam" id="1.10.150.900:FF:000001">
    <property type="entry name" value="Aminoacylase-1, putative"/>
    <property type="match status" value="1"/>
</dbReference>
<evidence type="ECO:0000259" key="10">
    <source>
        <dbReference type="Pfam" id="PF07687"/>
    </source>
</evidence>
<dbReference type="InterPro" id="IPR011650">
    <property type="entry name" value="Peptidase_M20_dimer"/>
</dbReference>
<dbReference type="EC" id="3.5.1.14" evidence="3"/>
<keyword evidence="4" id="KW-0963">Cytoplasm</keyword>
<evidence type="ECO:0000256" key="8">
    <source>
        <dbReference type="ARBA" id="ARBA00029656"/>
    </source>
</evidence>
<dbReference type="GO" id="GO:0004046">
    <property type="term" value="F:aminoacylase activity"/>
    <property type="evidence" value="ECO:0007669"/>
    <property type="project" value="UniProtKB-EC"/>
</dbReference>
<keyword evidence="12" id="KW-1185">Reference proteome</keyword>
<dbReference type="SUPFAM" id="SSF53187">
    <property type="entry name" value="Zn-dependent exopeptidases"/>
    <property type="match status" value="1"/>
</dbReference>
<evidence type="ECO:0000313" key="12">
    <source>
        <dbReference type="Proteomes" id="UP000801492"/>
    </source>
</evidence>
<evidence type="ECO:0000256" key="3">
    <source>
        <dbReference type="ARBA" id="ARBA00011913"/>
    </source>
</evidence>
<proteinExistence type="inferred from homology"/>
<dbReference type="InterPro" id="IPR036264">
    <property type="entry name" value="Bact_exopeptidase_dim_dom"/>
</dbReference>
<feature type="binding site" evidence="9">
    <location>
        <position position="220"/>
    </location>
    <ligand>
        <name>Zn(2+)</name>
        <dbReference type="ChEBI" id="CHEBI:29105"/>
        <label>2</label>
    </ligand>
</feature>
<dbReference type="GO" id="GO:0046872">
    <property type="term" value="F:metal ion binding"/>
    <property type="evidence" value="ECO:0007669"/>
    <property type="project" value="UniProtKB-KW"/>
</dbReference>
<dbReference type="GO" id="GO:0005737">
    <property type="term" value="C:cytoplasm"/>
    <property type="evidence" value="ECO:0007669"/>
    <property type="project" value="UniProtKB-SubCell"/>
</dbReference>